<gene>
    <name evidence="1" type="ORF">CN495_33350</name>
</gene>
<dbReference type="AlphaFoldDB" id="A0ABD6RUG1"/>
<dbReference type="RefSeq" id="WP_098223135.1">
    <property type="nucleotide sequence ID" value="NZ_JAXKQP010000043.1"/>
</dbReference>
<organism evidence="1 2">
    <name type="scientific">Bacillus thuringiensis</name>
    <dbReference type="NCBI Taxonomy" id="1428"/>
    <lineage>
        <taxon>Bacteria</taxon>
        <taxon>Bacillati</taxon>
        <taxon>Bacillota</taxon>
        <taxon>Bacilli</taxon>
        <taxon>Bacillales</taxon>
        <taxon>Bacillaceae</taxon>
        <taxon>Bacillus</taxon>
        <taxon>Bacillus cereus group</taxon>
    </lineage>
</organism>
<evidence type="ECO:0000313" key="1">
    <source>
        <dbReference type="EMBL" id="PER40826.1"/>
    </source>
</evidence>
<comment type="caution">
    <text evidence="1">The sequence shown here is derived from an EMBL/GenBank/DDBJ whole genome shotgun (WGS) entry which is preliminary data.</text>
</comment>
<reference evidence="1 2" key="1">
    <citation type="submission" date="2017-09" db="EMBL/GenBank/DDBJ databases">
        <title>Large-scale bioinformatics analysis of Bacillus genomes uncovers conserved roles of natural products in bacterial physiology.</title>
        <authorList>
            <consortium name="Agbiome Team Llc"/>
            <person name="Bleich R.M."/>
            <person name="Kirk G.J."/>
            <person name="Santa Maria K.C."/>
            <person name="Allen S.E."/>
            <person name="Farag S."/>
            <person name="Shank E.A."/>
            <person name="Bowers A."/>
        </authorList>
    </citation>
    <scope>NUCLEOTIDE SEQUENCE [LARGE SCALE GENOMIC DNA]</scope>
    <source>
        <strain evidence="1 2">AFS005140</strain>
    </source>
</reference>
<dbReference type="EMBL" id="NTYF01000210">
    <property type="protein sequence ID" value="PER40826.1"/>
    <property type="molecule type" value="Genomic_DNA"/>
</dbReference>
<dbReference type="Proteomes" id="UP000219897">
    <property type="component" value="Unassembled WGS sequence"/>
</dbReference>
<sequence length="108" mass="12197">MNKRLKEVKENITNIADHAICMTKFDYDWLIGQVEEKEVKNFQVEDIDGCEFVKVKSLGNALISYDHDFDGFMTGKIQVVYSDGSGSAISMEEAQGRIDSGEWTVIKP</sequence>
<protein>
    <submittedName>
        <fullName evidence="1">Uncharacterized protein</fullName>
    </submittedName>
</protein>
<accession>A0ABD6RUG1</accession>
<name>A0ABD6RUG1_BACTU</name>
<evidence type="ECO:0000313" key="2">
    <source>
        <dbReference type="Proteomes" id="UP000219897"/>
    </source>
</evidence>
<proteinExistence type="predicted"/>